<dbReference type="PROSITE" id="PS51257">
    <property type="entry name" value="PROKAR_LIPOPROTEIN"/>
    <property type="match status" value="1"/>
</dbReference>
<comment type="subcellular location">
    <subcellularLocation>
        <location evidence="2">Cell membrane</location>
        <topology evidence="2">Lipid-anchor</topology>
    </subcellularLocation>
</comment>
<keyword evidence="4" id="KW-1185">Reference proteome</keyword>
<keyword evidence="2" id="KW-0732">Signal</keyword>
<proteinExistence type="inferred from homology"/>
<dbReference type="Pfam" id="PF02321">
    <property type="entry name" value="OEP"/>
    <property type="match status" value="2"/>
</dbReference>
<dbReference type="PANTHER" id="PTHR30203">
    <property type="entry name" value="OUTER MEMBRANE CATION EFFLUX PROTEIN"/>
    <property type="match status" value="1"/>
</dbReference>
<dbReference type="Gene3D" id="2.20.200.10">
    <property type="entry name" value="Outer membrane efflux proteins (OEP)"/>
    <property type="match status" value="1"/>
</dbReference>
<dbReference type="NCBIfam" id="TIGR01845">
    <property type="entry name" value="outer_NodT"/>
    <property type="match status" value="1"/>
</dbReference>
<dbReference type="Proteomes" id="UP000214747">
    <property type="component" value="Unassembled WGS sequence"/>
</dbReference>
<dbReference type="GO" id="GO:0005886">
    <property type="term" value="C:plasma membrane"/>
    <property type="evidence" value="ECO:0007669"/>
    <property type="project" value="UniProtKB-SubCell"/>
</dbReference>
<dbReference type="RefSeq" id="WP_088755803.1">
    <property type="nucleotide sequence ID" value="NZ_NJGV01000013.1"/>
</dbReference>
<dbReference type="InterPro" id="IPR010131">
    <property type="entry name" value="MdtP/NodT-like"/>
</dbReference>
<dbReference type="EMBL" id="NJGV01000013">
    <property type="protein sequence ID" value="OWY33850.1"/>
    <property type="molecule type" value="Genomic_DNA"/>
</dbReference>
<accession>A0A225SW82</accession>
<dbReference type="Gene3D" id="1.20.1600.10">
    <property type="entry name" value="Outer membrane efflux proteins (OEP)"/>
    <property type="match status" value="1"/>
</dbReference>
<organism evidence="3 4">
    <name type="scientific">Herbaspirillum aquaticum</name>
    <dbReference type="NCBI Taxonomy" id="568783"/>
    <lineage>
        <taxon>Bacteria</taxon>
        <taxon>Pseudomonadati</taxon>
        <taxon>Pseudomonadota</taxon>
        <taxon>Betaproteobacteria</taxon>
        <taxon>Burkholderiales</taxon>
        <taxon>Oxalobacteraceae</taxon>
        <taxon>Herbaspirillum</taxon>
    </lineage>
</organism>
<evidence type="ECO:0000313" key="4">
    <source>
        <dbReference type="Proteomes" id="UP000214747"/>
    </source>
</evidence>
<keyword evidence="2" id="KW-0472">Membrane</keyword>
<comment type="similarity">
    <text evidence="1 2">Belongs to the outer membrane factor (OMF) (TC 1.B.17) family.</text>
</comment>
<gene>
    <name evidence="3" type="ORF">CEJ45_14545</name>
</gene>
<feature type="chain" id="PRO_5011809256" evidence="2">
    <location>
        <begin position="30"/>
        <end position="502"/>
    </location>
</feature>
<sequence>MSAIRLMFTPQVRPVALAAALLLSGCALGPTGEAPATPRPAQYAVEATPAALGPQEARQTFVLGQRSVPQWWRAYGSPDLSAWVEEALRSNHSLAEADRNLASARLQLRAQIDESLWPTIDAVGQAQRQRALGLPNIGPTTNLYNVFAGQIRASYTFDLFGVERFANSALAAQVDAQSYQFDAARRAVAANVVISAINAASLRAQVADTERLVALADADVQELQRRLALGAVSNDEVLSARASAQSLRASLPALKAQWQGARHALAVLMGRTPDAAPPDLDIASLKLPEQVPMTVPSELLKQRPDILAADAALKVAAAEQALATAEMFPSLSISASFGQSGFSWAKATSGAGAVWGLGASLTQPLFHGGALRAKRDAAKEAYLAAEAHYRQTVLNAFQNVADSLVALTQDADALQASAAARTASEQGWRNAQRRAQLGAYPASAARAGERQYLNARLGEIRATASRMNDTATLYQAMGVGYETPAHAAQAPIPAGGDSPPVR</sequence>
<evidence type="ECO:0000256" key="1">
    <source>
        <dbReference type="ARBA" id="ARBA00007613"/>
    </source>
</evidence>
<dbReference type="AlphaFoldDB" id="A0A225SW82"/>
<dbReference type="PANTHER" id="PTHR30203:SF33">
    <property type="entry name" value="BLR4455 PROTEIN"/>
    <property type="match status" value="1"/>
</dbReference>
<evidence type="ECO:0000256" key="2">
    <source>
        <dbReference type="RuleBase" id="RU362097"/>
    </source>
</evidence>
<keyword evidence="2" id="KW-0812">Transmembrane</keyword>
<feature type="signal peptide" evidence="2">
    <location>
        <begin position="1"/>
        <end position="29"/>
    </location>
</feature>
<keyword evidence="2" id="KW-0564">Palmitate</keyword>
<reference evidence="3 4" key="1">
    <citation type="journal article" date="2010" name="Int. J. Syst. Evol. Microbiol.">
        <title>Reclassification of Herbaspirillum putei as a later heterotypic synonym of Herbaspirillum huttiense, with the description of H. huttiense subsp. huttiense subsp. nov. and H. huttiense subsp. putei subsp. nov., comb. nov., and description of Herbaspirillum aquaticum sp. nov.</title>
        <authorList>
            <person name="Dobritsa A.P."/>
            <person name="Reddy M.C."/>
            <person name="Samadpour M."/>
        </authorList>
    </citation>
    <scope>NUCLEOTIDE SEQUENCE [LARGE SCALE GENOMIC DNA]</scope>
    <source>
        <strain evidence="3 4">IEH 4430</strain>
    </source>
</reference>
<comment type="caution">
    <text evidence="3">The sequence shown here is derived from an EMBL/GenBank/DDBJ whole genome shotgun (WGS) entry which is preliminary data.</text>
</comment>
<dbReference type="InterPro" id="IPR003423">
    <property type="entry name" value="OMP_efflux"/>
</dbReference>
<evidence type="ECO:0000313" key="3">
    <source>
        <dbReference type="EMBL" id="OWY33850.1"/>
    </source>
</evidence>
<dbReference type="GO" id="GO:0015562">
    <property type="term" value="F:efflux transmembrane transporter activity"/>
    <property type="evidence" value="ECO:0007669"/>
    <property type="project" value="InterPro"/>
</dbReference>
<dbReference type="SUPFAM" id="SSF56954">
    <property type="entry name" value="Outer membrane efflux proteins (OEP)"/>
    <property type="match status" value="1"/>
</dbReference>
<keyword evidence="2" id="KW-1134">Transmembrane beta strand</keyword>
<name>A0A225SW82_9BURK</name>
<protein>
    <submittedName>
        <fullName evidence="3">RND transporter</fullName>
    </submittedName>
</protein>
<keyword evidence="2" id="KW-0449">Lipoprotein</keyword>